<dbReference type="PROSITE" id="PS51718">
    <property type="entry name" value="G_DYNAMIN_2"/>
    <property type="match status" value="1"/>
</dbReference>
<dbReference type="GO" id="GO:0016020">
    <property type="term" value="C:membrane"/>
    <property type="evidence" value="ECO:0007669"/>
    <property type="project" value="TreeGrafter"/>
</dbReference>
<feature type="compositionally biased region" description="Acidic residues" evidence="1">
    <location>
        <begin position="944"/>
        <end position="953"/>
    </location>
</feature>
<dbReference type="GO" id="GO:0008017">
    <property type="term" value="F:microtubule binding"/>
    <property type="evidence" value="ECO:0007669"/>
    <property type="project" value="TreeGrafter"/>
</dbReference>
<dbReference type="PANTHER" id="PTHR11566">
    <property type="entry name" value="DYNAMIN"/>
    <property type="match status" value="1"/>
</dbReference>
<dbReference type="PRINTS" id="PR00195">
    <property type="entry name" value="DYNAMIN"/>
</dbReference>
<dbReference type="InterPro" id="IPR030381">
    <property type="entry name" value="G_DYNAMIN_dom"/>
</dbReference>
<evidence type="ECO:0000313" key="4">
    <source>
        <dbReference type="Proteomes" id="UP000355283"/>
    </source>
</evidence>
<dbReference type="PANTHER" id="PTHR11566:SF78">
    <property type="entry name" value="DYNAMIN-LIKE PROTEIN ARC5"/>
    <property type="match status" value="1"/>
</dbReference>
<dbReference type="OrthoDB" id="5061070at2759"/>
<dbReference type="GO" id="GO:0003924">
    <property type="term" value="F:GTPase activity"/>
    <property type="evidence" value="ECO:0007669"/>
    <property type="project" value="InterPro"/>
</dbReference>
<dbReference type="InterPro" id="IPR001401">
    <property type="entry name" value="Dynamin_GTPase"/>
</dbReference>
<dbReference type="InterPro" id="IPR022812">
    <property type="entry name" value="Dynamin"/>
</dbReference>
<dbReference type="AlphaFoldDB" id="A0A4D9DCK2"/>
<dbReference type="EMBL" id="SDOX01000006">
    <property type="protein sequence ID" value="TFJ87245.1"/>
    <property type="molecule type" value="Genomic_DNA"/>
</dbReference>
<dbReference type="GO" id="GO:0005737">
    <property type="term" value="C:cytoplasm"/>
    <property type="evidence" value="ECO:0007669"/>
    <property type="project" value="TreeGrafter"/>
</dbReference>
<organism evidence="3 4">
    <name type="scientific">Nannochloropsis salina CCMP1776</name>
    <dbReference type="NCBI Taxonomy" id="1027361"/>
    <lineage>
        <taxon>Eukaryota</taxon>
        <taxon>Sar</taxon>
        <taxon>Stramenopiles</taxon>
        <taxon>Ochrophyta</taxon>
        <taxon>Eustigmatophyceae</taxon>
        <taxon>Eustigmatales</taxon>
        <taxon>Monodopsidaceae</taxon>
        <taxon>Microchloropsis</taxon>
        <taxon>Microchloropsis salina</taxon>
    </lineage>
</organism>
<sequence>MEVPALSSLPIAADPPFPPSLSRLPCKLSPRPWTGPVRPSSIAALFLTFRQECCLYWPFHHRGSADETLPPFYELRRLHHSSPRPRRDPNFSFKLSIEIRRLSFGGAAKPFHRASGNSGGKANRKRQKEQLYEAYNLLHSLAQDFQKPFDATAILIVGQQTGGKSALIEALMGFQFNQVGGGTKTRRPIALRMQYNPRCSQPHCFLTLDNGKEEARSLKEIQQYIEGENKRLENDELRCFDPREIMVRVEYRFCPNMIVIDTPGLLSAPAKLRHMNEQQRQLHQAAKEAEHLVLEKMKCQDYLILCVEDTTDWKHSTTRNIVMQADPDLRRTVLVTTKFDTKLPQFGTSEDLEDFLRAPLIQKLYPQMLGGPFYTSVPCGRVGMGKDSAFISNEVFVEAVKKVEKYDHARIEARLGSVGAAPLLQRVGVSRLRRFLEKRVEECYRRNVAKIVPLLQGELRSAEMKLGQTNQELEALSMDFLKKTANQFREFFLRSLGLVIQGTIQASPAQYGETLETEQLRGGSFLDAKDVPAERWERIMDEEVGNAHHRLFGGAQYHRALREFTLAVRLMKTPTITEDEIANAAGVGDMHDGVNFMRAACVIAVEKARSSFEPLLEALRHRTTHIMKRLYPITEFMLQRNGKGLEETHHRPFQEIVRRIYENFVYKTVDDCLVRCRDDLKALTRFVTWDLHERSAGALQRSLPQSHLIQVYTMQTVAASAPSSRRADKAHKAAHQQQQGLGVGVGKQGLDHWEEATALSPSGSDGFNQDNRDLLQLMEEAACVRNSNRTNAVVSALVQHIIRSWREHFARSVAMKFNCFFLMPFIDEFPFYLRQELDRVYEGDMANLFDISELKSALKRKRDDLIAECKANERLQGKFDVIDSQLRASKVALEDMDTDEDAEDVLIGGGNGSGGIGMPPGQGYTYEQAMEEEDLVATDLDEFESETDLEADSFDFGVSTSGGMGSSRKFEDEMEDILGPVPPPPGKSNRKL</sequence>
<evidence type="ECO:0000256" key="1">
    <source>
        <dbReference type="SAM" id="MobiDB-lite"/>
    </source>
</evidence>
<dbReference type="Proteomes" id="UP000355283">
    <property type="component" value="Unassembled WGS sequence"/>
</dbReference>
<dbReference type="SMART" id="SM00053">
    <property type="entry name" value="DYNc"/>
    <property type="match status" value="1"/>
</dbReference>
<gene>
    <name evidence="3" type="ORF">NSK_001577</name>
</gene>
<dbReference type="Gene3D" id="3.40.50.300">
    <property type="entry name" value="P-loop containing nucleotide triphosphate hydrolases"/>
    <property type="match status" value="1"/>
</dbReference>
<keyword evidence="4" id="KW-1185">Reference proteome</keyword>
<comment type="caution">
    <text evidence="3">The sequence shown here is derived from an EMBL/GenBank/DDBJ whole genome shotgun (WGS) entry which is preliminary data.</text>
</comment>
<feature type="domain" description="Dynamin-type G" evidence="2">
    <location>
        <begin position="148"/>
        <end position="449"/>
    </location>
</feature>
<feature type="region of interest" description="Disordered" evidence="1">
    <location>
        <begin position="944"/>
        <end position="992"/>
    </location>
</feature>
<dbReference type="InterPro" id="IPR045063">
    <property type="entry name" value="Dynamin_N"/>
</dbReference>
<protein>
    <recommendedName>
        <fullName evidence="2">Dynamin-type G domain-containing protein</fullName>
    </recommendedName>
</protein>
<proteinExistence type="predicted"/>
<accession>A0A4D9DCK2</accession>
<dbReference type="GO" id="GO:0005874">
    <property type="term" value="C:microtubule"/>
    <property type="evidence" value="ECO:0007669"/>
    <property type="project" value="TreeGrafter"/>
</dbReference>
<dbReference type="SUPFAM" id="SSF52540">
    <property type="entry name" value="P-loop containing nucleoside triphosphate hydrolases"/>
    <property type="match status" value="1"/>
</dbReference>
<dbReference type="GO" id="GO:0005525">
    <property type="term" value="F:GTP binding"/>
    <property type="evidence" value="ECO:0007669"/>
    <property type="project" value="InterPro"/>
</dbReference>
<dbReference type="CDD" id="cd08771">
    <property type="entry name" value="DLP_1"/>
    <property type="match status" value="1"/>
</dbReference>
<evidence type="ECO:0000259" key="2">
    <source>
        <dbReference type="PROSITE" id="PS51718"/>
    </source>
</evidence>
<name>A0A4D9DCK2_9STRA</name>
<reference evidence="3 4" key="1">
    <citation type="submission" date="2019-01" db="EMBL/GenBank/DDBJ databases">
        <title>Nuclear Genome Assembly of the Microalgal Biofuel strain Nannochloropsis salina CCMP1776.</title>
        <authorList>
            <person name="Hovde B."/>
        </authorList>
    </citation>
    <scope>NUCLEOTIDE SEQUENCE [LARGE SCALE GENOMIC DNA]</scope>
    <source>
        <strain evidence="3 4">CCMP1776</strain>
    </source>
</reference>
<evidence type="ECO:0000313" key="3">
    <source>
        <dbReference type="EMBL" id="TFJ87245.1"/>
    </source>
</evidence>
<dbReference type="InterPro" id="IPR027417">
    <property type="entry name" value="P-loop_NTPase"/>
</dbReference>
<dbReference type="Pfam" id="PF00350">
    <property type="entry name" value="Dynamin_N"/>
    <property type="match status" value="1"/>
</dbReference>